<dbReference type="STRING" id="742152.A0A2H3K7Q8"/>
<sequence>MALSLRAWNNAPTKEACSLVLSIIKSQPVAPTVQEIFKLAVQRELELHKHSPAPPAPPPTTTPGTPQAPPLPRYPNHAIRSMRYLKDVVLPSLLSSQDVRRVHRTEQLPEEEIKRRLNASRSSRKQASNIQTSIDVWRFEYRRRPLVPPKLEEQEPYGADVGVGADWSHLNKRRRRARELSVKRDVQWVRQLDRARKEGRSTRREAAEDVQIL</sequence>
<organism evidence="2 3">
    <name type="scientific">Wolfiporia cocos (strain MD-104)</name>
    <name type="common">Brown rot fungus</name>
    <dbReference type="NCBI Taxonomy" id="742152"/>
    <lineage>
        <taxon>Eukaryota</taxon>
        <taxon>Fungi</taxon>
        <taxon>Dikarya</taxon>
        <taxon>Basidiomycota</taxon>
        <taxon>Agaricomycotina</taxon>
        <taxon>Agaricomycetes</taxon>
        <taxon>Polyporales</taxon>
        <taxon>Phaeolaceae</taxon>
        <taxon>Wolfiporia</taxon>
    </lineage>
</organism>
<gene>
    <name evidence="2" type="ORF">WOLCODRAFT_139388</name>
</gene>
<keyword evidence="3" id="KW-1185">Reference proteome</keyword>
<evidence type="ECO:0000313" key="3">
    <source>
        <dbReference type="Proteomes" id="UP000218811"/>
    </source>
</evidence>
<proteinExistence type="predicted"/>
<name>A0A2H3K7Q8_WOLCO</name>
<evidence type="ECO:0000313" key="2">
    <source>
        <dbReference type="EMBL" id="PCH45114.1"/>
    </source>
</evidence>
<dbReference type="OMA" id="ITIKAWV"/>
<evidence type="ECO:0000256" key="1">
    <source>
        <dbReference type="SAM" id="MobiDB-lite"/>
    </source>
</evidence>
<reference evidence="2 3" key="1">
    <citation type="journal article" date="2012" name="Science">
        <title>The Paleozoic origin of enzymatic lignin decomposition reconstructed from 31 fungal genomes.</title>
        <authorList>
            <person name="Floudas D."/>
            <person name="Binder M."/>
            <person name="Riley R."/>
            <person name="Barry K."/>
            <person name="Blanchette R.A."/>
            <person name="Henrissat B."/>
            <person name="Martinez A.T."/>
            <person name="Otillar R."/>
            <person name="Spatafora J.W."/>
            <person name="Yadav J.S."/>
            <person name="Aerts A."/>
            <person name="Benoit I."/>
            <person name="Boyd A."/>
            <person name="Carlson A."/>
            <person name="Copeland A."/>
            <person name="Coutinho P.M."/>
            <person name="de Vries R.P."/>
            <person name="Ferreira P."/>
            <person name="Findley K."/>
            <person name="Foster B."/>
            <person name="Gaskell J."/>
            <person name="Glotzer D."/>
            <person name="Gorecki P."/>
            <person name="Heitman J."/>
            <person name="Hesse C."/>
            <person name="Hori C."/>
            <person name="Igarashi K."/>
            <person name="Jurgens J.A."/>
            <person name="Kallen N."/>
            <person name="Kersten P."/>
            <person name="Kohler A."/>
            <person name="Kuees U."/>
            <person name="Kumar T.K.A."/>
            <person name="Kuo A."/>
            <person name="LaButti K."/>
            <person name="Larrondo L.F."/>
            <person name="Lindquist E."/>
            <person name="Ling A."/>
            <person name="Lombard V."/>
            <person name="Lucas S."/>
            <person name="Lundell T."/>
            <person name="Martin R."/>
            <person name="McLaughlin D.J."/>
            <person name="Morgenstern I."/>
            <person name="Morin E."/>
            <person name="Murat C."/>
            <person name="Nagy L.G."/>
            <person name="Nolan M."/>
            <person name="Ohm R.A."/>
            <person name="Patyshakuliyeva A."/>
            <person name="Rokas A."/>
            <person name="Ruiz-Duenas F.J."/>
            <person name="Sabat G."/>
            <person name="Salamov A."/>
            <person name="Samejima M."/>
            <person name="Schmutz J."/>
            <person name="Slot J.C."/>
            <person name="St John F."/>
            <person name="Stenlid J."/>
            <person name="Sun H."/>
            <person name="Sun S."/>
            <person name="Syed K."/>
            <person name="Tsang A."/>
            <person name="Wiebenga A."/>
            <person name="Young D."/>
            <person name="Pisabarro A."/>
            <person name="Eastwood D.C."/>
            <person name="Martin F."/>
            <person name="Cullen D."/>
            <person name="Grigoriev I.V."/>
            <person name="Hibbett D.S."/>
        </authorList>
    </citation>
    <scope>NUCLEOTIDE SEQUENCE [LARGE SCALE GENOMIC DNA]</scope>
    <source>
        <strain evidence="2 3">MD-104</strain>
    </source>
</reference>
<feature type="compositionally biased region" description="Pro residues" evidence="1">
    <location>
        <begin position="52"/>
        <end position="73"/>
    </location>
</feature>
<dbReference type="EMBL" id="KB468168">
    <property type="protein sequence ID" value="PCH45114.1"/>
    <property type="molecule type" value="Genomic_DNA"/>
</dbReference>
<accession>A0A2H3K7Q8</accession>
<dbReference type="OrthoDB" id="2587968at2759"/>
<dbReference type="Proteomes" id="UP000218811">
    <property type="component" value="Unassembled WGS sequence"/>
</dbReference>
<feature type="region of interest" description="Disordered" evidence="1">
    <location>
        <begin position="49"/>
        <end position="75"/>
    </location>
</feature>
<protein>
    <submittedName>
        <fullName evidence="2">Uncharacterized protein</fullName>
    </submittedName>
</protein>
<dbReference type="AlphaFoldDB" id="A0A2H3K7Q8"/>